<dbReference type="PROSITE" id="PS51186">
    <property type="entry name" value="GNAT"/>
    <property type="match status" value="1"/>
</dbReference>
<feature type="compositionally biased region" description="Basic and acidic residues" evidence="3">
    <location>
        <begin position="1"/>
        <end position="13"/>
    </location>
</feature>
<dbReference type="EMBL" id="CP000780">
    <property type="protein sequence ID" value="ABS55514.1"/>
    <property type="molecule type" value="Genomic_DNA"/>
</dbReference>
<dbReference type="GO" id="GO:0016747">
    <property type="term" value="F:acyltransferase activity, transferring groups other than amino-acyl groups"/>
    <property type="evidence" value="ECO:0007669"/>
    <property type="project" value="InterPro"/>
</dbReference>
<feature type="region of interest" description="Disordered" evidence="3">
    <location>
        <begin position="1"/>
        <end position="21"/>
    </location>
</feature>
<dbReference type="OrthoDB" id="129730at2157"/>
<keyword evidence="1 5" id="KW-0808">Transferase</keyword>
<evidence type="ECO:0000313" key="6">
    <source>
        <dbReference type="Proteomes" id="UP000002408"/>
    </source>
</evidence>
<evidence type="ECO:0000256" key="2">
    <source>
        <dbReference type="ARBA" id="ARBA00023315"/>
    </source>
</evidence>
<dbReference type="STRING" id="456442.Mboo_0996"/>
<accession>A7I703</accession>
<dbReference type="AlphaFoldDB" id="A7I703"/>
<dbReference type="KEGG" id="mbn:Mboo_0996"/>
<gene>
    <name evidence="5" type="ordered locus">Mboo_0996</name>
</gene>
<dbReference type="eggNOG" id="arCOG00830">
    <property type="taxonomic scope" value="Archaea"/>
</dbReference>
<dbReference type="Gene3D" id="3.40.630.30">
    <property type="match status" value="1"/>
</dbReference>
<dbReference type="PANTHER" id="PTHR43072">
    <property type="entry name" value="N-ACETYLTRANSFERASE"/>
    <property type="match status" value="1"/>
</dbReference>
<dbReference type="GeneID" id="5411673"/>
<dbReference type="InterPro" id="IPR016181">
    <property type="entry name" value="Acyl_CoA_acyltransferase"/>
</dbReference>
<evidence type="ECO:0000259" key="4">
    <source>
        <dbReference type="PROSITE" id="PS51186"/>
    </source>
</evidence>
<keyword evidence="6" id="KW-1185">Reference proteome</keyword>
<evidence type="ECO:0000313" key="5">
    <source>
        <dbReference type="EMBL" id="ABS55514.1"/>
    </source>
</evidence>
<protein>
    <submittedName>
        <fullName evidence="5">GCN5-related N-acetyltransferase</fullName>
    </submittedName>
</protein>
<evidence type="ECO:0000256" key="1">
    <source>
        <dbReference type="ARBA" id="ARBA00022679"/>
    </source>
</evidence>
<dbReference type="SUPFAM" id="SSF55729">
    <property type="entry name" value="Acyl-CoA N-acyltransferases (Nat)"/>
    <property type="match status" value="1"/>
</dbReference>
<feature type="domain" description="N-acetyltransferase" evidence="4">
    <location>
        <begin position="22"/>
        <end position="179"/>
    </location>
</feature>
<proteinExistence type="predicted"/>
<reference evidence="6" key="1">
    <citation type="journal article" date="2015" name="Microbiology">
        <title>Genome of Methanoregula boonei 6A8 reveals adaptations to oligotrophic peatland environments.</title>
        <authorList>
            <person name="Braeuer S."/>
            <person name="Cadillo-Quiroz H."/>
            <person name="Kyrpides N."/>
            <person name="Woyke T."/>
            <person name="Goodwin L."/>
            <person name="Detter C."/>
            <person name="Podell S."/>
            <person name="Yavitt J.B."/>
            <person name="Zinder S.H."/>
        </authorList>
    </citation>
    <scope>NUCLEOTIDE SEQUENCE [LARGE SCALE GENOMIC DNA]</scope>
    <source>
        <strain evidence="6">DSM 21154 / JCM 14090 / 6A8</strain>
    </source>
</reference>
<dbReference type="InterPro" id="IPR000182">
    <property type="entry name" value="GNAT_dom"/>
</dbReference>
<dbReference type="HOGENOM" id="CLU_013985_4_4_2"/>
<dbReference type="Proteomes" id="UP000002408">
    <property type="component" value="Chromosome"/>
</dbReference>
<name>A7I703_METB6</name>
<keyword evidence="2" id="KW-0012">Acyltransferase</keyword>
<dbReference type="PANTHER" id="PTHR43072:SF23">
    <property type="entry name" value="UPF0039 PROTEIN C11D3.02C"/>
    <property type="match status" value="1"/>
</dbReference>
<evidence type="ECO:0000256" key="3">
    <source>
        <dbReference type="SAM" id="MobiDB-lite"/>
    </source>
</evidence>
<sequence>MTEADVRHAHEGKGVTAAHEQGTIRQAHEKDCGAVLSIFNHYAVHGFAAYADKPVRERYFTGLLKNAYAFYVVDSPEGVLGFGFVKPFLPFSAFATTGELSYFIMPEYVNQGFGSLLLYRLIRDSRTKGISMVVAHMASWNEEGIRFHRKHGFYDAGRLKKVGKKFGEPFDILLMQKAI</sequence>
<organism evidence="5 6">
    <name type="scientific">Methanoregula boonei (strain DSM 21154 / JCM 14090 / 6A8)</name>
    <dbReference type="NCBI Taxonomy" id="456442"/>
    <lineage>
        <taxon>Archaea</taxon>
        <taxon>Methanobacteriati</taxon>
        <taxon>Methanobacteriota</taxon>
        <taxon>Stenosarchaea group</taxon>
        <taxon>Methanomicrobia</taxon>
        <taxon>Methanomicrobiales</taxon>
        <taxon>Methanoregulaceae</taxon>
        <taxon>Methanoregula</taxon>
    </lineage>
</organism>
<dbReference type="RefSeq" id="WP_012106541.1">
    <property type="nucleotide sequence ID" value="NC_009712.1"/>
</dbReference>
<dbReference type="Pfam" id="PF00583">
    <property type="entry name" value="Acetyltransf_1"/>
    <property type="match status" value="1"/>
</dbReference>